<dbReference type="AlphaFoldDB" id="A0A2V4W8I6"/>
<dbReference type="Proteomes" id="UP000247790">
    <property type="component" value="Unassembled WGS sequence"/>
</dbReference>
<evidence type="ECO:0000313" key="5">
    <source>
        <dbReference type="Proteomes" id="UP000509327"/>
    </source>
</evidence>
<evidence type="ECO:0000256" key="1">
    <source>
        <dbReference type="SAM" id="Coils"/>
    </source>
</evidence>
<keyword evidence="1" id="KW-0175">Coiled coil</keyword>
<dbReference type="EMBL" id="CP054614">
    <property type="protein sequence ID" value="QKS55995.1"/>
    <property type="molecule type" value="Genomic_DNA"/>
</dbReference>
<dbReference type="EMBL" id="QJSW01000002">
    <property type="protein sequence ID" value="PYE51633.1"/>
    <property type="molecule type" value="Genomic_DNA"/>
</dbReference>
<dbReference type="Proteomes" id="UP000509327">
    <property type="component" value="Chromosome"/>
</dbReference>
<dbReference type="RefSeq" id="WP_110895111.1">
    <property type="nucleotide sequence ID" value="NZ_CP054614.1"/>
</dbReference>
<name>A0A2V4W8I6_PAEBA</name>
<protein>
    <submittedName>
        <fullName evidence="2">Uncharacterized protein</fullName>
    </submittedName>
</protein>
<gene>
    <name evidence="2" type="ORF">DFQ00_102428</name>
    <name evidence="3" type="ORF">HUB98_06325</name>
</gene>
<sequence length="479" mass="53743">METIKFTSQFKLEISESGADTLDGKFIICDFNPNDNDVALTRDTIDTWISTLINKPLVGKIITTTNGADFSGHNMKIVEKVDDNGDKYQEVEFDTSAFGSFYKVEIETIDDIEYIVAYAKIWKRFSQACEVITNRMSSGDGIKTSWEIQSLESHYETIDGKQIKYIDNGNFIGHALLGSTIRPAYPSSGLLNVASQDTDNELSKALVNDISEHIKKEENELPKKVVHVSALTTRDLHQKVYQALNPKGWNSNPYYSIWEIYPEEHRILAYDIERESEDDYLVVNYTVDEDTVVLGEIKNTKLSTLIAEKTNVNISVDLNEAAKLIADKETTNKELSESIKELTSEVESKTEALVEAASKITELESEVSELKPYKEKVEAAELEQREAETASKKEELKTLASTGNYISSEEIETSELIAELIANLDEKGIKALIAERMMQKLAKDPKHIDVSTATSTKANILNDDEALDHSKVMASFFNN</sequence>
<feature type="coiled-coil region" evidence="1">
    <location>
        <begin position="318"/>
        <end position="399"/>
    </location>
</feature>
<dbReference type="OrthoDB" id="2678111at2"/>
<proteinExistence type="predicted"/>
<reference evidence="3 5" key="2">
    <citation type="submission" date="2020-06" db="EMBL/GenBank/DDBJ databases">
        <title>Complete genome of Paenibacillus barcinonensis KACC11450.</title>
        <authorList>
            <person name="Kim M."/>
            <person name="Park Y.-J."/>
            <person name="Shin J.-H."/>
        </authorList>
    </citation>
    <scope>NUCLEOTIDE SEQUENCE [LARGE SCALE GENOMIC DNA]</scope>
    <source>
        <strain evidence="3 5">KACC11450</strain>
    </source>
</reference>
<organism evidence="2 4">
    <name type="scientific">Paenibacillus barcinonensis</name>
    <dbReference type="NCBI Taxonomy" id="198119"/>
    <lineage>
        <taxon>Bacteria</taxon>
        <taxon>Bacillati</taxon>
        <taxon>Bacillota</taxon>
        <taxon>Bacilli</taxon>
        <taxon>Bacillales</taxon>
        <taxon>Paenibacillaceae</taxon>
        <taxon>Paenibacillus</taxon>
    </lineage>
</organism>
<reference evidence="2 4" key="1">
    <citation type="submission" date="2018-06" db="EMBL/GenBank/DDBJ databases">
        <title>Genomic Encyclopedia of Type Strains, Phase III (KMG-III): the genomes of soil and plant-associated and newly described type strains.</title>
        <authorList>
            <person name="Whitman W."/>
        </authorList>
    </citation>
    <scope>NUCLEOTIDE SEQUENCE [LARGE SCALE GENOMIC DNA]</scope>
    <source>
        <strain evidence="2 4">CECT 7022</strain>
    </source>
</reference>
<evidence type="ECO:0000313" key="4">
    <source>
        <dbReference type="Proteomes" id="UP000247790"/>
    </source>
</evidence>
<evidence type="ECO:0000313" key="2">
    <source>
        <dbReference type="EMBL" id="PYE51633.1"/>
    </source>
</evidence>
<keyword evidence="5" id="KW-1185">Reference proteome</keyword>
<accession>A0A2V4W8I6</accession>
<evidence type="ECO:0000313" key="3">
    <source>
        <dbReference type="EMBL" id="QKS55995.1"/>
    </source>
</evidence>